<organism evidence="2 3">
    <name type="scientific">Colwellia chukchiensis</name>
    <dbReference type="NCBI Taxonomy" id="641665"/>
    <lineage>
        <taxon>Bacteria</taxon>
        <taxon>Pseudomonadati</taxon>
        <taxon>Pseudomonadota</taxon>
        <taxon>Gammaproteobacteria</taxon>
        <taxon>Alteromonadales</taxon>
        <taxon>Colwelliaceae</taxon>
        <taxon>Colwellia</taxon>
    </lineage>
</organism>
<keyword evidence="1" id="KW-1133">Transmembrane helix</keyword>
<accession>A0A1H7PRV7</accession>
<keyword evidence="3" id="KW-1185">Reference proteome</keyword>
<name>A0A1H7PRV7_9GAMM</name>
<feature type="transmembrane region" description="Helical" evidence="1">
    <location>
        <begin position="39"/>
        <end position="62"/>
    </location>
</feature>
<protein>
    <recommendedName>
        <fullName evidence="4">DUF2970 domain-containing protein</fullName>
    </recommendedName>
</protein>
<keyword evidence="1" id="KW-0812">Transmembrane</keyword>
<evidence type="ECO:0000313" key="2">
    <source>
        <dbReference type="EMBL" id="SEL38502.1"/>
    </source>
</evidence>
<evidence type="ECO:0000256" key="1">
    <source>
        <dbReference type="SAM" id="Phobius"/>
    </source>
</evidence>
<gene>
    <name evidence="2" type="ORF">SAMN05216262_11020</name>
</gene>
<evidence type="ECO:0008006" key="4">
    <source>
        <dbReference type="Google" id="ProtNLM"/>
    </source>
</evidence>
<keyword evidence="1" id="KW-0472">Membrane</keyword>
<evidence type="ECO:0000313" key="3">
    <source>
        <dbReference type="Proteomes" id="UP000199297"/>
    </source>
</evidence>
<dbReference type="Proteomes" id="UP000199297">
    <property type="component" value="Unassembled WGS sequence"/>
</dbReference>
<dbReference type="EMBL" id="FOBI01000010">
    <property type="protein sequence ID" value="SEL38502.1"/>
    <property type="molecule type" value="Genomic_DNA"/>
</dbReference>
<proteinExistence type="predicted"/>
<dbReference type="RefSeq" id="WP_198951663.1">
    <property type="nucleotide sequence ID" value="NZ_FOBI01000010.1"/>
</dbReference>
<reference evidence="3" key="1">
    <citation type="submission" date="2016-10" db="EMBL/GenBank/DDBJ databases">
        <authorList>
            <person name="Varghese N."/>
            <person name="Submissions S."/>
        </authorList>
    </citation>
    <scope>NUCLEOTIDE SEQUENCE [LARGE SCALE GENOMIC DNA]</scope>
    <source>
        <strain evidence="3">CGMCC 1.9127</strain>
    </source>
</reference>
<sequence length="64" mass="6881">MNHLTSFKDTLKSVAAAFFGVQSDKNRQRDFSQGKISHFIFAGIIAVAIFIGALLTIVALVAPS</sequence>
<dbReference type="InterPro" id="IPR021344">
    <property type="entry name" value="DUF2970"/>
</dbReference>
<dbReference type="STRING" id="641665.GCA_002104455_02420"/>
<dbReference type="Pfam" id="PF11174">
    <property type="entry name" value="DUF2970"/>
    <property type="match status" value="1"/>
</dbReference>
<dbReference type="AlphaFoldDB" id="A0A1H7PRV7"/>